<feature type="transmembrane region" description="Helical" evidence="2">
    <location>
        <begin position="268"/>
        <end position="287"/>
    </location>
</feature>
<evidence type="ECO:0008006" key="5">
    <source>
        <dbReference type="Google" id="ProtNLM"/>
    </source>
</evidence>
<organism evidence="3 4">
    <name type="scientific">Lithospermum erythrorhizon</name>
    <name type="common">Purple gromwell</name>
    <name type="synonym">Lithospermum officinale var. erythrorhizon</name>
    <dbReference type="NCBI Taxonomy" id="34254"/>
    <lineage>
        <taxon>Eukaryota</taxon>
        <taxon>Viridiplantae</taxon>
        <taxon>Streptophyta</taxon>
        <taxon>Embryophyta</taxon>
        <taxon>Tracheophyta</taxon>
        <taxon>Spermatophyta</taxon>
        <taxon>Magnoliopsida</taxon>
        <taxon>eudicotyledons</taxon>
        <taxon>Gunneridae</taxon>
        <taxon>Pentapetalae</taxon>
        <taxon>asterids</taxon>
        <taxon>lamiids</taxon>
        <taxon>Boraginales</taxon>
        <taxon>Boraginaceae</taxon>
        <taxon>Boraginoideae</taxon>
        <taxon>Lithospermeae</taxon>
        <taxon>Lithospermum</taxon>
    </lineage>
</organism>
<evidence type="ECO:0000313" key="4">
    <source>
        <dbReference type="Proteomes" id="UP001454036"/>
    </source>
</evidence>
<dbReference type="Proteomes" id="UP001454036">
    <property type="component" value="Unassembled WGS sequence"/>
</dbReference>
<dbReference type="AlphaFoldDB" id="A0AAV3P7F7"/>
<keyword evidence="4" id="KW-1185">Reference proteome</keyword>
<feature type="transmembrane region" description="Helical" evidence="2">
    <location>
        <begin position="214"/>
        <end position="247"/>
    </location>
</feature>
<gene>
    <name evidence="3" type="ORF">LIER_06194</name>
</gene>
<feature type="transmembrane region" description="Helical" evidence="2">
    <location>
        <begin position="307"/>
        <end position="330"/>
    </location>
</feature>
<evidence type="ECO:0000313" key="3">
    <source>
        <dbReference type="EMBL" id="GAA0146180.1"/>
    </source>
</evidence>
<keyword evidence="2" id="KW-0812">Transmembrane</keyword>
<feature type="transmembrane region" description="Helical" evidence="2">
    <location>
        <begin position="67"/>
        <end position="88"/>
    </location>
</feature>
<feature type="region of interest" description="Disordered" evidence="1">
    <location>
        <begin position="1"/>
        <end position="20"/>
    </location>
</feature>
<comment type="caution">
    <text evidence="3">The sequence shown here is derived from an EMBL/GenBank/DDBJ whole genome shotgun (WGS) entry which is preliminary data.</text>
</comment>
<reference evidence="3 4" key="1">
    <citation type="submission" date="2024-01" db="EMBL/GenBank/DDBJ databases">
        <title>The complete chloroplast genome sequence of Lithospermum erythrorhizon: insights into the phylogenetic relationship among Boraginaceae species and the maternal lineages of purple gromwells.</title>
        <authorList>
            <person name="Okada T."/>
            <person name="Watanabe K."/>
        </authorList>
    </citation>
    <scope>NUCLEOTIDE SEQUENCE [LARGE SCALE GENOMIC DNA]</scope>
</reference>
<feature type="transmembrane region" description="Helical" evidence="2">
    <location>
        <begin position="176"/>
        <end position="202"/>
    </location>
</feature>
<dbReference type="EMBL" id="BAABME010000889">
    <property type="protein sequence ID" value="GAA0146180.1"/>
    <property type="molecule type" value="Genomic_DNA"/>
</dbReference>
<dbReference type="PANTHER" id="PTHR33133:SF1">
    <property type="entry name" value="EXPRESSED PROTEIN-RELATED"/>
    <property type="match status" value="1"/>
</dbReference>
<accession>A0AAV3P7F7</accession>
<feature type="transmembrane region" description="Helical" evidence="2">
    <location>
        <begin position="135"/>
        <end position="155"/>
    </location>
</feature>
<keyword evidence="2" id="KW-0472">Membrane</keyword>
<evidence type="ECO:0000256" key="2">
    <source>
        <dbReference type="SAM" id="Phobius"/>
    </source>
</evidence>
<proteinExistence type="predicted"/>
<name>A0AAV3P7F7_LITER</name>
<evidence type="ECO:0000256" key="1">
    <source>
        <dbReference type="SAM" id="MobiDB-lite"/>
    </source>
</evidence>
<sequence>MEVTSGLSPRLSSMVTHTEKTGDQDIEMLELESTHSSFPSDCHIHSMNALEILRETVRILRYNSGGFMSIAALLICPLSAVILSNVLVNESIVKRLTIRLLLVAKTSGLPLRPFVKQSCQKFAEVAVSAVLSFPMYIMLSLLSKVAIVYSVDCTYSRKHFNLSKFYVIVSKIWKRIVATYVWVCGVNAGCLMLFIVLLVAVSSAFSVMGFPPDLILYPAMVVGLIFSIIFANAIIICNIAIVISVLEDVSGPQALLRSSSLIKGQTQVGLLIFLGSTIGLAFVEGLFEHRVKTLSYGDGSSRVWEGPLLVLMYSFVVLIDSMMSTVFYFSCKSYRMEAAKEENQSVLEALATDIL</sequence>
<keyword evidence="2" id="KW-1133">Transmembrane helix</keyword>
<dbReference type="PANTHER" id="PTHR33133">
    <property type="entry name" value="OS08G0107100 PROTEIN-RELATED"/>
    <property type="match status" value="1"/>
</dbReference>
<feature type="compositionally biased region" description="Polar residues" evidence="1">
    <location>
        <begin position="1"/>
        <end position="16"/>
    </location>
</feature>
<protein>
    <recommendedName>
        <fullName evidence="5">Son of sevenless</fullName>
    </recommendedName>
</protein>